<evidence type="ECO:0000313" key="2">
    <source>
        <dbReference type="Proteomes" id="UP000184232"/>
    </source>
</evidence>
<dbReference type="Proteomes" id="UP000184232">
    <property type="component" value="Unassembled WGS sequence"/>
</dbReference>
<reference evidence="1 2" key="1">
    <citation type="submission" date="2016-11" db="EMBL/GenBank/DDBJ databases">
        <authorList>
            <person name="Jaros S."/>
            <person name="Januszkiewicz K."/>
            <person name="Wedrychowicz H."/>
        </authorList>
    </citation>
    <scope>NUCLEOTIDE SEQUENCE [LARGE SCALE GENOMIC DNA]</scope>
    <source>
        <strain evidence="1 2">DSM 22807</strain>
    </source>
</reference>
<sequence length="131" mass="15112">MRFITLTIIFVCVLCNCSSPKESNLECCFEQIKIKIESKSDTILSSLKQSSINSYGDYSKIIHEAVMENSKENLNCSSAIDSFMFANKQNSITVNNLILFQQFQSYLKKDNFNLFEAKKKALEYEKKNSYK</sequence>
<evidence type="ECO:0000313" key="1">
    <source>
        <dbReference type="EMBL" id="SHI46181.1"/>
    </source>
</evidence>
<dbReference type="AlphaFoldDB" id="A0A1M6BBQ5"/>
<accession>A0A1M6BBQ5</accession>
<proteinExistence type="predicted"/>
<organism evidence="1 2">
    <name type="scientific">Flavobacterium haoranii</name>
    <dbReference type="NCBI Taxonomy" id="683124"/>
    <lineage>
        <taxon>Bacteria</taxon>
        <taxon>Pseudomonadati</taxon>
        <taxon>Bacteroidota</taxon>
        <taxon>Flavobacteriia</taxon>
        <taxon>Flavobacteriales</taxon>
        <taxon>Flavobacteriaceae</taxon>
        <taxon>Flavobacterium</taxon>
    </lineage>
</organism>
<keyword evidence="2" id="KW-1185">Reference proteome</keyword>
<gene>
    <name evidence="1" type="ORF">SAMN05444337_0056</name>
</gene>
<dbReference type="EMBL" id="FQZH01000001">
    <property type="protein sequence ID" value="SHI46181.1"/>
    <property type="molecule type" value="Genomic_DNA"/>
</dbReference>
<protein>
    <submittedName>
        <fullName evidence="1">Uncharacterized protein</fullName>
    </submittedName>
</protein>
<dbReference type="RefSeq" id="WP_143146151.1">
    <property type="nucleotide sequence ID" value="NZ_CP045292.1"/>
</dbReference>
<dbReference type="STRING" id="683124.SAMN05444337_0056"/>
<name>A0A1M6BBQ5_9FLAO</name>